<dbReference type="InterPro" id="IPR019775">
    <property type="entry name" value="WD40_repeat_CS"/>
</dbReference>
<evidence type="ECO:0000256" key="3">
    <source>
        <dbReference type="PROSITE-ProRule" id="PRU00221"/>
    </source>
</evidence>
<dbReference type="Pfam" id="PF24883">
    <property type="entry name" value="NPHP3_N"/>
    <property type="match status" value="1"/>
</dbReference>
<dbReference type="InterPro" id="IPR015943">
    <property type="entry name" value="WD40/YVTN_repeat-like_dom_sf"/>
</dbReference>
<dbReference type="PRINTS" id="PR00320">
    <property type="entry name" value="GPROTEINBRPT"/>
</dbReference>
<dbReference type="InterPro" id="IPR001680">
    <property type="entry name" value="WD40_rpt"/>
</dbReference>
<protein>
    <submittedName>
        <fullName evidence="5">Vegetative incompatibility protein HET-E-1</fullName>
    </submittedName>
</protein>
<feature type="domain" description="Nephrocystin 3-like N-terminal" evidence="4">
    <location>
        <begin position="395"/>
        <end position="562"/>
    </location>
</feature>
<feature type="repeat" description="WD" evidence="3">
    <location>
        <begin position="1042"/>
        <end position="1083"/>
    </location>
</feature>
<sequence length="1573" mass="176757">MMASYPATQPRAISARSEAAQLKAHPYPWLQIHEPGLSIQTGPQNTRKITVSTCQPDSGHENTNMKRYSKKILRKFKGREDDKTSSAVSAVALNDFRGAQNPGESLATTQQIVDARKTDLWQIAYEDLSPADKGVLADTQQVGRPSLHRSKTLEVVDDVIEATKKQYEEYQKGGLKIRKGADKDAINVRDIAHKILNATLSFRGIANVLVGGDQTGTASIAWGIVLLGLTITYNHHQIRKAQFQSAEFLTDVLTRCAFIEKEHYHDSRYETQDKVEVAIVQVYKGILSYTAQVYRMQRANVGERLLESLLPVSNHPLKEIEAAIRGDEARLRQWVRHDEHLQSRAKAEELLGRIDEFIVLLKNLHRKFDLYNLPDAEGASFDSYQNQHEEACLPGTREELLQQVSEWGNCSDGPCIFWLNGMAGTGKSTISRSVAQRFWNKGQLGATYFFKRGEGDRGHAKRFVSTITRQLIAAIPDLAVGVSKAIEEDPDISRRGFRIQFEKLLLEPLSELEDSPKLRRFVIVVDALDECEEEQDISLLLQLFPRIQESKSVQLRAFITSRPELPIQLGFQEDTVKDSHRDLVLHKVPKQVVENDISLFLRHKLGVIRKSRSLPPDWPGDGDFRALVEMSVPLFIFAATVCRVFQDYDLDPVQTLSEILEFQNEESKLDGTYLPVLQRLPTHSGKRKQMIVDEFREVVGTIVILESPLSVTSLSEILGIPKRVINIRLSRLHAVLNIPDDDTNPVGLFHLSFRDFLLDPETRDKTEFWINGAQIHQRLAMKCLGIMQRKLKKNICNLPCEGYERRDINTQSIGQPVSHYIPPELEYSCRYWTLHLAHGESPKTVLDNVHAFLQEHFLHWAEVMCVLGYASEIVGDIQMLRSLIKDQEDSAISRFLYDALRFILKCRRIADIAPLQLYCSGLIFAPSNSIIRKTFEMPEWISRLPEVEESWSTELESIEGHKNLPVRTLAFSPDGRWLASGSQDRTVKVWDVATSTLQQTLEGHTDSVISLSISPDGRRLASASMDRTVKVWDLATSTHQTLKGHEHYIYGVAFSPDGRWLASGSYDKTAKIWDLTTDTHETLKGHEDYVYSVAFSPDGRCLATGSWDKTVKIWNIGTGALQDTLETEYVVHSLEFSPDGRLAVGEGPLKIWDLETGTVQQTLGIWRDRIQAVSFSQDGRLLAYNKASNILVWDVSTWTLRQVCEGHSSSVWTIAISPDGRRLASGSSDATIKIWDLDTPFCGPSFSEREDTAESHGLISTMAFSPDGRWLVSGGSETVKIWDLETKLWGSANDALQQTLKGHRHFINSLSFSPDMRQLASSSSDRTIKIWDTATGSLQHTLEGHEWGVNSVVFSPDGRRLASGADDKTFRLWDPATGTLQHILNHPSWGCRSMAFSADGRWLATGSDRIIRIWDPDTGTLQHTIDTQKHIQKLAFSSDGNFIETNHGVYDLPPLYHSAPLKVAPGLDLHVENSEWVTLQGKRILWLPTDYRTGSSHRGAGMVLGLTASDGDSELRPRRSIDPVVPTRTQCSVTMHNNGPSLLVNAFQTPPICLLPPAHGMATNTGRKTKPTR</sequence>
<dbReference type="SUPFAM" id="SSF52540">
    <property type="entry name" value="P-loop containing nucleoside triphosphate hydrolases"/>
    <property type="match status" value="1"/>
</dbReference>
<keyword evidence="6" id="KW-1185">Reference proteome</keyword>
<evidence type="ECO:0000259" key="4">
    <source>
        <dbReference type="Pfam" id="PF24883"/>
    </source>
</evidence>
<evidence type="ECO:0000256" key="1">
    <source>
        <dbReference type="ARBA" id="ARBA00022574"/>
    </source>
</evidence>
<dbReference type="PROSITE" id="PS50294">
    <property type="entry name" value="WD_REPEATS_REGION"/>
    <property type="match status" value="7"/>
</dbReference>
<dbReference type="InterPro" id="IPR020472">
    <property type="entry name" value="WD40_PAC1"/>
</dbReference>
<dbReference type="CDD" id="cd00200">
    <property type="entry name" value="WD40"/>
    <property type="match status" value="2"/>
</dbReference>
<dbReference type="InterPro" id="IPR036322">
    <property type="entry name" value="WD40_repeat_dom_sf"/>
</dbReference>
<evidence type="ECO:0000313" key="5">
    <source>
        <dbReference type="EMBL" id="GCB20014.1"/>
    </source>
</evidence>
<dbReference type="Gene3D" id="3.40.50.300">
    <property type="entry name" value="P-loop containing nucleotide triphosphate hydrolases"/>
    <property type="match status" value="1"/>
</dbReference>
<comment type="caution">
    <text evidence="5">The sequence shown here is derived from an EMBL/GenBank/DDBJ whole genome shotgun (WGS) entry which is preliminary data.</text>
</comment>
<dbReference type="Pfam" id="PF00400">
    <property type="entry name" value="WD40"/>
    <property type="match status" value="9"/>
</dbReference>
<keyword evidence="1 3" id="KW-0853">WD repeat</keyword>
<dbReference type="InterPro" id="IPR027417">
    <property type="entry name" value="P-loop_NTPase"/>
</dbReference>
<reference evidence="5 6" key="1">
    <citation type="submission" date="2016-09" db="EMBL/GenBank/DDBJ databases">
        <title>Aspergillus awamori IFM 58123T.</title>
        <authorList>
            <person name="Kusuya Y."/>
            <person name="Shimizu M."/>
            <person name="Takahashi H."/>
            <person name="Yaguchi T."/>
        </authorList>
    </citation>
    <scope>NUCLEOTIDE SEQUENCE [LARGE SCALE GENOMIC DNA]</scope>
    <source>
        <strain evidence="5 6">IFM 58123</strain>
    </source>
</reference>
<evidence type="ECO:0000256" key="2">
    <source>
        <dbReference type="ARBA" id="ARBA00022737"/>
    </source>
</evidence>
<dbReference type="PANTHER" id="PTHR19848">
    <property type="entry name" value="WD40 REPEAT PROTEIN"/>
    <property type="match status" value="1"/>
</dbReference>
<keyword evidence="2" id="KW-0677">Repeat</keyword>
<dbReference type="STRING" id="105351.A0A401KL13"/>
<organism evidence="5 6">
    <name type="scientific">Aspergillus awamori</name>
    <name type="common">Black koji mold</name>
    <dbReference type="NCBI Taxonomy" id="105351"/>
    <lineage>
        <taxon>Eukaryota</taxon>
        <taxon>Fungi</taxon>
        <taxon>Dikarya</taxon>
        <taxon>Ascomycota</taxon>
        <taxon>Pezizomycotina</taxon>
        <taxon>Eurotiomycetes</taxon>
        <taxon>Eurotiomycetidae</taxon>
        <taxon>Eurotiales</taxon>
        <taxon>Aspergillaceae</taxon>
        <taxon>Aspergillus</taxon>
    </lineage>
</organism>
<evidence type="ECO:0000313" key="6">
    <source>
        <dbReference type="Proteomes" id="UP000286921"/>
    </source>
</evidence>
<gene>
    <name evidence="5" type="ORF">AAWM_02899</name>
</gene>
<feature type="repeat" description="WD" evidence="3">
    <location>
        <begin position="1300"/>
        <end position="1341"/>
    </location>
</feature>
<dbReference type="Proteomes" id="UP000286921">
    <property type="component" value="Unassembled WGS sequence"/>
</dbReference>
<dbReference type="EMBL" id="BDHI01000002">
    <property type="protein sequence ID" value="GCB20014.1"/>
    <property type="molecule type" value="Genomic_DNA"/>
</dbReference>
<feature type="repeat" description="WD" evidence="3">
    <location>
        <begin position="1083"/>
        <end position="1124"/>
    </location>
</feature>
<feature type="repeat" description="WD" evidence="3">
    <location>
        <begin position="1001"/>
        <end position="1042"/>
    </location>
</feature>
<dbReference type="PANTHER" id="PTHR19848:SF8">
    <property type="entry name" value="F-BOX AND WD REPEAT DOMAIN CONTAINING 7"/>
    <property type="match status" value="1"/>
</dbReference>
<dbReference type="InterPro" id="IPR056884">
    <property type="entry name" value="NPHP3-like_N"/>
</dbReference>
<proteinExistence type="predicted"/>
<name>A0A401KL13_ASPAW</name>
<feature type="repeat" description="WD" evidence="3">
    <location>
        <begin position="1342"/>
        <end position="1383"/>
    </location>
</feature>
<dbReference type="SMART" id="SM00320">
    <property type="entry name" value="WD40"/>
    <property type="match status" value="11"/>
</dbReference>
<dbReference type="SUPFAM" id="SSF50978">
    <property type="entry name" value="WD40 repeat-like"/>
    <property type="match status" value="2"/>
</dbReference>
<feature type="repeat" description="WD" evidence="3">
    <location>
        <begin position="1204"/>
        <end position="1239"/>
    </location>
</feature>
<feature type="repeat" description="WD" evidence="3">
    <location>
        <begin position="966"/>
        <end position="1000"/>
    </location>
</feature>
<accession>A0A401KL13</accession>
<dbReference type="PROSITE" id="PS50082">
    <property type="entry name" value="WD_REPEATS_2"/>
    <property type="match status" value="7"/>
</dbReference>
<dbReference type="Gene3D" id="2.130.10.10">
    <property type="entry name" value="YVTN repeat-like/Quinoprotein amine dehydrogenase"/>
    <property type="match status" value="4"/>
</dbReference>
<dbReference type="PROSITE" id="PS00678">
    <property type="entry name" value="WD_REPEATS_1"/>
    <property type="match status" value="6"/>
</dbReference>